<dbReference type="PANTHER" id="PTHR43065:SF10">
    <property type="entry name" value="PEROXIDE STRESS-ACTIVATED HISTIDINE KINASE MAK3"/>
    <property type="match status" value="1"/>
</dbReference>
<dbReference type="GO" id="GO:0000155">
    <property type="term" value="F:phosphorelay sensor kinase activity"/>
    <property type="evidence" value="ECO:0007669"/>
    <property type="project" value="InterPro"/>
</dbReference>
<keyword evidence="6 10" id="KW-0418">Kinase</keyword>
<dbReference type="Gene3D" id="3.30.565.10">
    <property type="entry name" value="Histidine kinase-like ATPase, C-terminal domain"/>
    <property type="match status" value="1"/>
</dbReference>
<sequence length="317" mass="36944">MEKDILESITQPVFIVNLEKEIIYQNQSAKSYFDKKSLHQFIEKIFSLRHIKDGFSIINYFLEISELKFIVDIYPYKEEYIIIFAKDITRYFELEEISRKEDIIFALSKMIAEIFHDMKGPISGIKAAAQFLKENPEELSLIDDIIEETDRLTKMINEITFINKDINLKKEPTNIHKLIDKVIKSFQKEYKEVIFERLYDPSIPDINIDKDYLTRVFINLIRNSIEAINGKGKIQIQTGISFDKILSPKGNKIYIRIKDSGKGIPKELEDKIFLPFITTKSSGMGIGLASAYKIIKKHEGIIRYIKDATFEILLPIK</sequence>
<organism evidence="10 11">
    <name type="scientific">Venenivibrio stagnispumantis</name>
    <dbReference type="NCBI Taxonomy" id="407998"/>
    <lineage>
        <taxon>Bacteria</taxon>
        <taxon>Pseudomonadati</taxon>
        <taxon>Aquificota</taxon>
        <taxon>Aquificia</taxon>
        <taxon>Aquificales</taxon>
        <taxon>Hydrogenothermaceae</taxon>
        <taxon>Venenivibrio</taxon>
    </lineage>
</organism>
<evidence type="ECO:0000256" key="6">
    <source>
        <dbReference type="ARBA" id="ARBA00022777"/>
    </source>
</evidence>
<comment type="catalytic activity">
    <reaction evidence="1">
        <text>ATP + protein L-histidine = ADP + protein N-phospho-L-histidine.</text>
        <dbReference type="EC" id="2.7.13.3"/>
    </reaction>
</comment>
<dbReference type="Proteomes" id="UP001157947">
    <property type="component" value="Unassembled WGS sequence"/>
</dbReference>
<dbReference type="AlphaFoldDB" id="A0AA45WKM2"/>
<dbReference type="SMART" id="SM00388">
    <property type="entry name" value="HisKA"/>
    <property type="match status" value="1"/>
</dbReference>
<evidence type="ECO:0000256" key="4">
    <source>
        <dbReference type="ARBA" id="ARBA00022679"/>
    </source>
</evidence>
<reference evidence="10" key="1">
    <citation type="submission" date="2017-05" db="EMBL/GenBank/DDBJ databases">
        <authorList>
            <person name="Varghese N."/>
            <person name="Submissions S."/>
        </authorList>
    </citation>
    <scope>NUCLEOTIDE SEQUENCE</scope>
    <source>
        <strain evidence="10">DSM 18763</strain>
    </source>
</reference>
<dbReference type="InterPro" id="IPR005467">
    <property type="entry name" value="His_kinase_dom"/>
</dbReference>
<dbReference type="PROSITE" id="PS50109">
    <property type="entry name" value="HIS_KIN"/>
    <property type="match status" value="1"/>
</dbReference>
<dbReference type="CDD" id="cd00082">
    <property type="entry name" value="HisKA"/>
    <property type="match status" value="1"/>
</dbReference>
<protein>
    <recommendedName>
        <fullName evidence="2">histidine kinase</fullName>
        <ecNumber evidence="2">2.7.13.3</ecNumber>
    </recommendedName>
</protein>
<dbReference type="InterPro" id="IPR036890">
    <property type="entry name" value="HATPase_C_sf"/>
</dbReference>
<dbReference type="PANTHER" id="PTHR43065">
    <property type="entry name" value="SENSOR HISTIDINE KINASE"/>
    <property type="match status" value="1"/>
</dbReference>
<keyword evidence="3" id="KW-0597">Phosphoprotein</keyword>
<keyword evidence="5" id="KW-0547">Nucleotide-binding</keyword>
<dbReference type="Gene3D" id="1.10.287.130">
    <property type="match status" value="1"/>
</dbReference>
<evidence type="ECO:0000256" key="3">
    <source>
        <dbReference type="ARBA" id="ARBA00022553"/>
    </source>
</evidence>
<evidence type="ECO:0000313" key="11">
    <source>
        <dbReference type="Proteomes" id="UP001157947"/>
    </source>
</evidence>
<accession>A0AA45WKM2</accession>
<dbReference type="EC" id="2.7.13.3" evidence="2"/>
<keyword evidence="11" id="KW-1185">Reference proteome</keyword>
<dbReference type="Pfam" id="PF02518">
    <property type="entry name" value="HATPase_c"/>
    <property type="match status" value="1"/>
</dbReference>
<dbReference type="SMART" id="SM00387">
    <property type="entry name" value="HATPase_c"/>
    <property type="match status" value="1"/>
</dbReference>
<dbReference type="Pfam" id="PF00512">
    <property type="entry name" value="HisKA"/>
    <property type="match status" value="1"/>
</dbReference>
<keyword evidence="7" id="KW-0067">ATP-binding</keyword>
<dbReference type="SUPFAM" id="SSF47384">
    <property type="entry name" value="Homodimeric domain of signal transducing histidine kinase"/>
    <property type="match status" value="1"/>
</dbReference>
<feature type="domain" description="Histidine kinase" evidence="9">
    <location>
        <begin position="113"/>
        <end position="317"/>
    </location>
</feature>
<dbReference type="InterPro" id="IPR003594">
    <property type="entry name" value="HATPase_dom"/>
</dbReference>
<keyword evidence="4" id="KW-0808">Transferase</keyword>
<dbReference type="GO" id="GO:0005524">
    <property type="term" value="F:ATP binding"/>
    <property type="evidence" value="ECO:0007669"/>
    <property type="project" value="UniProtKB-KW"/>
</dbReference>
<evidence type="ECO:0000256" key="8">
    <source>
        <dbReference type="ARBA" id="ARBA00023012"/>
    </source>
</evidence>
<dbReference type="InterPro" id="IPR004358">
    <property type="entry name" value="Sig_transdc_His_kin-like_C"/>
</dbReference>
<name>A0AA45WKM2_9AQUI</name>
<dbReference type="EMBL" id="FXTX01000006">
    <property type="protein sequence ID" value="SMP08205.1"/>
    <property type="molecule type" value="Genomic_DNA"/>
</dbReference>
<dbReference type="InterPro" id="IPR003661">
    <property type="entry name" value="HisK_dim/P_dom"/>
</dbReference>
<evidence type="ECO:0000256" key="1">
    <source>
        <dbReference type="ARBA" id="ARBA00000085"/>
    </source>
</evidence>
<dbReference type="SUPFAM" id="SSF55874">
    <property type="entry name" value="ATPase domain of HSP90 chaperone/DNA topoisomerase II/histidine kinase"/>
    <property type="match status" value="1"/>
</dbReference>
<dbReference type="PRINTS" id="PR00344">
    <property type="entry name" value="BCTRLSENSOR"/>
</dbReference>
<evidence type="ECO:0000256" key="5">
    <source>
        <dbReference type="ARBA" id="ARBA00022741"/>
    </source>
</evidence>
<keyword evidence="8" id="KW-0902">Two-component regulatory system</keyword>
<dbReference type="InterPro" id="IPR036097">
    <property type="entry name" value="HisK_dim/P_sf"/>
</dbReference>
<evidence type="ECO:0000313" key="10">
    <source>
        <dbReference type="EMBL" id="SMP08205.1"/>
    </source>
</evidence>
<dbReference type="RefSeq" id="WP_265134150.1">
    <property type="nucleotide sequence ID" value="NZ_FXTX01000006.1"/>
</dbReference>
<proteinExistence type="predicted"/>
<evidence type="ECO:0000256" key="7">
    <source>
        <dbReference type="ARBA" id="ARBA00022840"/>
    </source>
</evidence>
<gene>
    <name evidence="10" type="ORF">SAMN06264868_1065</name>
</gene>
<evidence type="ECO:0000256" key="2">
    <source>
        <dbReference type="ARBA" id="ARBA00012438"/>
    </source>
</evidence>
<evidence type="ECO:0000259" key="9">
    <source>
        <dbReference type="PROSITE" id="PS50109"/>
    </source>
</evidence>
<comment type="caution">
    <text evidence="10">The sequence shown here is derived from an EMBL/GenBank/DDBJ whole genome shotgun (WGS) entry which is preliminary data.</text>
</comment>